<keyword evidence="1" id="KW-1133">Transmembrane helix</keyword>
<proteinExistence type="predicted"/>
<evidence type="ECO:0000313" key="3">
    <source>
        <dbReference type="Proteomes" id="UP000005809"/>
    </source>
</evidence>
<sequence>MLGHDLNFLSTLFDKQPNLVIYINYLPTISVSRALVPIKLFLAYQVHS</sequence>
<accession>K1GNA5</accession>
<dbReference type="EMBL" id="ACIF01000042">
    <property type="protein sequence ID" value="EKA94665.1"/>
    <property type="molecule type" value="Genomic_DNA"/>
</dbReference>
<protein>
    <submittedName>
        <fullName evidence="2">Uncharacterized protein</fullName>
    </submittedName>
</protein>
<dbReference type="HOGENOM" id="CLU_3153189_0_0_0"/>
<reference evidence="2 3" key="1">
    <citation type="submission" date="2012-05" db="EMBL/GenBank/DDBJ databases">
        <title>The Genome Sequence of Fusobacterium periodontium Oral Taxon 201 Strain D10.</title>
        <authorList>
            <consortium name="The Broad Institute Genome Sequencing Platform"/>
            <consortium name="The Broad Institute Genome Sequencing Center for Infectious Disease"/>
            <person name="Earl A."/>
            <person name="Ward D."/>
            <person name="Feldgarden M."/>
            <person name="Gevers D."/>
            <person name="Strauss J."/>
            <person name="Sibley C."/>
            <person name="White A."/>
            <person name="Ambrose C.E."/>
            <person name="Allen-Vercoe E."/>
            <person name="Walker B."/>
            <person name="Young S.K."/>
            <person name="Zeng Q."/>
            <person name="Gargeya S."/>
            <person name="Fitzgerald M."/>
            <person name="Haas B."/>
            <person name="Abouelleil A."/>
            <person name="Alvarado L."/>
            <person name="Arachchi H.M."/>
            <person name="Berlin A.M."/>
            <person name="Chapman S.B."/>
            <person name="Goldberg J."/>
            <person name="Griggs A."/>
            <person name="Gujja S."/>
            <person name="Hansen M."/>
            <person name="Howarth C."/>
            <person name="Imamovic A."/>
            <person name="Larimer J."/>
            <person name="McCowan C."/>
            <person name="Montmayeur A."/>
            <person name="Murphy C."/>
            <person name="Neiman D."/>
            <person name="Pearson M."/>
            <person name="Priest M."/>
            <person name="Roberts A."/>
            <person name="Saif S."/>
            <person name="Shea T."/>
            <person name="Sisk P."/>
            <person name="Sykes S."/>
            <person name="Wortman J."/>
            <person name="Nusbaum C."/>
            <person name="Birren B."/>
        </authorList>
    </citation>
    <scope>NUCLEOTIDE SEQUENCE [LARGE SCALE GENOMIC DNA]</scope>
    <source>
        <strain evidence="2 3">D10</strain>
    </source>
</reference>
<dbReference type="Proteomes" id="UP000005809">
    <property type="component" value="Unassembled WGS sequence"/>
</dbReference>
<keyword evidence="1" id="KW-0472">Membrane</keyword>
<feature type="transmembrane region" description="Helical" evidence="1">
    <location>
        <begin position="20"/>
        <end position="42"/>
    </location>
</feature>
<gene>
    <name evidence="2" type="ORF">FPOG_01930</name>
</gene>
<comment type="caution">
    <text evidence="2">The sequence shown here is derived from an EMBL/GenBank/DDBJ whole genome shotgun (WGS) entry which is preliminary data.</text>
</comment>
<keyword evidence="1" id="KW-0812">Transmembrane</keyword>
<dbReference type="AlphaFoldDB" id="K1GNA5"/>
<name>K1GNA5_9FUSO</name>
<evidence type="ECO:0000313" key="2">
    <source>
        <dbReference type="EMBL" id="EKA94665.1"/>
    </source>
</evidence>
<organism evidence="2 3">
    <name type="scientific">Fusobacterium periodonticum D10</name>
    <dbReference type="NCBI Taxonomy" id="620833"/>
    <lineage>
        <taxon>Bacteria</taxon>
        <taxon>Fusobacteriati</taxon>
        <taxon>Fusobacteriota</taxon>
        <taxon>Fusobacteriia</taxon>
        <taxon>Fusobacteriales</taxon>
        <taxon>Fusobacteriaceae</taxon>
        <taxon>Fusobacterium</taxon>
    </lineage>
</organism>
<evidence type="ECO:0000256" key="1">
    <source>
        <dbReference type="SAM" id="Phobius"/>
    </source>
</evidence>